<dbReference type="EMBL" id="QMIE01000010">
    <property type="protein sequence ID" value="TVM16634.1"/>
    <property type="molecule type" value="Genomic_DNA"/>
</dbReference>
<dbReference type="RefSeq" id="WP_144303385.1">
    <property type="nucleotide sequence ID" value="NZ_QMIE01000010.1"/>
</dbReference>
<gene>
    <name evidence="2" type="ORF">DPQ33_11580</name>
</gene>
<dbReference type="InterPro" id="IPR052573">
    <property type="entry name" value="DnaJ_C_subfamily_28"/>
</dbReference>
<name>A0A7M3ME44_9BACT</name>
<evidence type="ECO:0000259" key="1">
    <source>
        <dbReference type="Pfam" id="PF09350"/>
    </source>
</evidence>
<proteinExistence type="predicted"/>
<dbReference type="AlphaFoldDB" id="A0A7M3ME44"/>
<feature type="domain" description="DnaJ homologue subfamily C member 28 conserved" evidence="1">
    <location>
        <begin position="12"/>
        <end position="79"/>
    </location>
</feature>
<reference evidence="2 3" key="1">
    <citation type="submission" date="2018-06" db="EMBL/GenBank/DDBJ databases">
        <title>Complete genome of Desulfovibrio indonesiensis P37SLT.</title>
        <authorList>
            <person name="Crispim J.S."/>
            <person name="Vidigal P.M.P."/>
            <person name="Silva L.C.F."/>
            <person name="Laguardia C.N."/>
            <person name="Araujo L.C."/>
            <person name="Dias R.S."/>
            <person name="Sousa M.P."/>
            <person name="Paula S.O."/>
            <person name="Silva C."/>
        </authorList>
    </citation>
    <scope>NUCLEOTIDE SEQUENCE [LARGE SCALE GENOMIC DNA]</scope>
    <source>
        <strain evidence="2 3">P37SLT</strain>
    </source>
</reference>
<organism evidence="2 3">
    <name type="scientific">Oceanidesulfovibrio indonesiensis</name>
    <dbReference type="NCBI Taxonomy" id="54767"/>
    <lineage>
        <taxon>Bacteria</taxon>
        <taxon>Pseudomonadati</taxon>
        <taxon>Thermodesulfobacteriota</taxon>
        <taxon>Desulfovibrionia</taxon>
        <taxon>Desulfovibrionales</taxon>
        <taxon>Desulfovibrionaceae</taxon>
        <taxon>Oceanidesulfovibrio</taxon>
    </lineage>
</organism>
<keyword evidence="3" id="KW-1185">Reference proteome</keyword>
<evidence type="ECO:0000313" key="3">
    <source>
        <dbReference type="Proteomes" id="UP000448292"/>
    </source>
</evidence>
<comment type="caution">
    <text evidence="2">The sequence shown here is derived from an EMBL/GenBank/DDBJ whole genome shotgun (WGS) entry which is preliminary data.</text>
</comment>
<dbReference type="Proteomes" id="UP000448292">
    <property type="component" value="Unassembled WGS sequence"/>
</dbReference>
<accession>A0A7M3ME44</accession>
<dbReference type="PANTHER" id="PTHR39158:SF1">
    <property type="entry name" value="DNAJ HOMOLOG SUBFAMILY C MEMBER 28"/>
    <property type="match status" value="1"/>
</dbReference>
<evidence type="ECO:0000313" key="2">
    <source>
        <dbReference type="EMBL" id="TVM16634.1"/>
    </source>
</evidence>
<dbReference type="OrthoDB" id="9798476at2"/>
<dbReference type="InterPro" id="IPR018961">
    <property type="entry name" value="DnaJ_homolog_subfam-C_membr-28"/>
</dbReference>
<protein>
    <submittedName>
        <fullName evidence="2">DUF1992 domain-containing protein</fullName>
    </submittedName>
</protein>
<dbReference type="PANTHER" id="PTHR39158">
    <property type="entry name" value="OS08G0560600 PROTEIN"/>
    <property type="match status" value="1"/>
</dbReference>
<sequence length="138" mass="16145">MSLSVWWIIEKVAEDKIQRAIEEGQFDNLPGKGRPLELEDDSWVPEDLRMAYKVLKNSGHVPQEIEERKTINNLVEALAGCEDEQERYRQMRKLNAMVTRFNASRSRPIHVDVEDVYYEKVVERIRLHEPNPGRGGEK</sequence>
<dbReference type="Pfam" id="PF09350">
    <property type="entry name" value="DJC28_CD"/>
    <property type="match status" value="1"/>
</dbReference>